<dbReference type="GO" id="GO:0016491">
    <property type="term" value="F:oxidoreductase activity"/>
    <property type="evidence" value="ECO:0007669"/>
    <property type="project" value="InterPro"/>
</dbReference>
<organism evidence="6">
    <name type="scientific">candidate division CPR3 bacterium</name>
    <dbReference type="NCBI Taxonomy" id="2268181"/>
    <lineage>
        <taxon>Bacteria</taxon>
        <taxon>Bacteria division CPR3</taxon>
    </lineage>
</organism>
<dbReference type="Gene3D" id="2.40.40.20">
    <property type="match status" value="1"/>
</dbReference>
<evidence type="ECO:0000256" key="3">
    <source>
        <dbReference type="ARBA" id="ARBA00023004"/>
    </source>
</evidence>
<keyword evidence="3" id="KW-0408">Iron</keyword>
<dbReference type="EMBL" id="DTGG01000007">
    <property type="protein sequence ID" value="HFZ08531.1"/>
    <property type="molecule type" value="Genomic_DNA"/>
</dbReference>
<dbReference type="Pfam" id="PF00384">
    <property type="entry name" value="Molybdopterin"/>
    <property type="match status" value="1"/>
</dbReference>
<dbReference type="InterPro" id="IPR006963">
    <property type="entry name" value="Mopterin_OxRdtase_4Fe-4S_dom"/>
</dbReference>
<evidence type="ECO:0000259" key="5">
    <source>
        <dbReference type="SMART" id="SM00926"/>
    </source>
</evidence>
<dbReference type="SUPFAM" id="SSF50692">
    <property type="entry name" value="ADC-like"/>
    <property type="match status" value="1"/>
</dbReference>
<evidence type="ECO:0000256" key="4">
    <source>
        <dbReference type="ARBA" id="ARBA00023014"/>
    </source>
</evidence>
<dbReference type="GO" id="GO:0051536">
    <property type="term" value="F:iron-sulfur cluster binding"/>
    <property type="evidence" value="ECO:0007669"/>
    <property type="project" value="UniProtKB-KW"/>
</dbReference>
<dbReference type="CDD" id="cd02775">
    <property type="entry name" value="MopB_CT"/>
    <property type="match status" value="1"/>
</dbReference>
<dbReference type="Gene3D" id="3.40.228.10">
    <property type="entry name" value="Dimethylsulfoxide Reductase, domain 2"/>
    <property type="match status" value="1"/>
</dbReference>
<keyword evidence="4" id="KW-0411">Iron-sulfur</keyword>
<dbReference type="InterPro" id="IPR009010">
    <property type="entry name" value="Asp_de-COase-like_dom_sf"/>
</dbReference>
<evidence type="ECO:0000256" key="2">
    <source>
        <dbReference type="ARBA" id="ARBA00022723"/>
    </source>
</evidence>
<evidence type="ECO:0000256" key="1">
    <source>
        <dbReference type="ARBA" id="ARBA00010312"/>
    </source>
</evidence>
<name>A0A7V3N410_UNCC3</name>
<dbReference type="GO" id="GO:0043546">
    <property type="term" value="F:molybdopterin cofactor binding"/>
    <property type="evidence" value="ECO:0007669"/>
    <property type="project" value="InterPro"/>
</dbReference>
<protein>
    <submittedName>
        <fullName evidence="6">Dehydrogenase</fullName>
    </submittedName>
</protein>
<keyword evidence="2" id="KW-0479">Metal-binding</keyword>
<dbReference type="PANTHER" id="PTHR43742">
    <property type="entry name" value="TRIMETHYLAMINE-N-OXIDE REDUCTASE"/>
    <property type="match status" value="1"/>
</dbReference>
<comment type="caution">
    <text evidence="6">The sequence shown here is derived from an EMBL/GenBank/DDBJ whole genome shotgun (WGS) entry which is preliminary data.</text>
</comment>
<dbReference type="Gene3D" id="2.20.25.90">
    <property type="entry name" value="ADC-like domains"/>
    <property type="match status" value="1"/>
</dbReference>
<dbReference type="Gene3D" id="3.40.50.740">
    <property type="match status" value="1"/>
</dbReference>
<dbReference type="Pfam" id="PF01568">
    <property type="entry name" value="Molydop_binding"/>
    <property type="match status" value="1"/>
</dbReference>
<evidence type="ECO:0000313" key="6">
    <source>
        <dbReference type="EMBL" id="HFZ08531.1"/>
    </source>
</evidence>
<dbReference type="InterPro" id="IPR006656">
    <property type="entry name" value="Mopterin_OxRdtase"/>
</dbReference>
<dbReference type="InterPro" id="IPR050612">
    <property type="entry name" value="Prok_Mopterin_Oxidored"/>
</dbReference>
<dbReference type="InterPro" id="IPR006657">
    <property type="entry name" value="MoPterin_dinucl-bd_dom"/>
</dbReference>
<dbReference type="GO" id="GO:0046872">
    <property type="term" value="F:metal ion binding"/>
    <property type="evidence" value="ECO:0007669"/>
    <property type="project" value="UniProtKB-KW"/>
</dbReference>
<dbReference type="SUPFAM" id="SSF53706">
    <property type="entry name" value="Formate dehydrogenase/DMSO reductase, domains 1-3"/>
    <property type="match status" value="1"/>
</dbReference>
<proteinExistence type="inferred from homology"/>
<feature type="domain" description="4Fe-4S Mo/W bis-MGD-type" evidence="5">
    <location>
        <begin position="1"/>
        <end position="53"/>
    </location>
</feature>
<comment type="similarity">
    <text evidence="1">Belongs to the prokaryotic molybdopterin-containing oxidoreductase family.</text>
</comment>
<sequence length="641" mass="74017">MKRSVCLRDCFDTCFFKTEYDGKSLSFSPEKDHPITSGFLCYKGMHMAEWALSEERLKYPLFQVKKKGSGEFQNLSWDSAFFIFKSALDEVIKKYGADKVVVFEFAGTRGIINRFFPYRFFNKLNATFLRHNVCDTGGDEALKDVYGTSVGLSPEDVKDSELIVYWGMNPVKTNLHGYNYFRRRNFEIWVVDIRKTETAAPNYFVQIKPGADIFLALLIAKILIERKWFDEEFVLQNSVGFQEFKKYLSTLSFDYLAQRCGVGLSLAEDFARRFFEKRGIIHIGYGFQRSYEGPLSVAFISYLPFLVGNLPGFIYNMDVGLNKDYVKGLNLRTKEQKFIHQSQLAEAIENDEVKFLFIYNANPLATNPNVNRLRKAILDKGVFVVTHDLFLTDTAMFSDLVFPAKSFFEYFDISDSYYHRYVGINEKIFEGWGMSNYELMREIARYYGFNDPSLFESEEDIANNVLKTAGISLNELWKSGYVRVDRPFKVETPSGKVEFVSQRRKLRGVPDFPELERLIVPEPEDKGVLRLISVTYGNTISSQYHNTLRMDEKRIFISPGDAEKIGIKEGDEVVVYNERGKIFTTVHIDSSIPVGCAIMFKAFWKSIVGFTVNELTNDDVVKQFGHQAAYHSTYVKVEKRW</sequence>
<gene>
    <name evidence="6" type="ORF">ENV41_00150</name>
</gene>
<dbReference type="PANTHER" id="PTHR43742:SF6">
    <property type="entry name" value="OXIDOREDUCTASE YYAE-RELATED"/>
    <property type="match status" value="1"/>
</dbReference>
<dbReference type="Gene3D" id="3.30.2070.10">
    <property type="entry name" value="Formate dehydrogenase/DMSO reductase"/>
    <property type="match status" value="1"/>
</dbReference>
<accession>A0A7V3N410</accession>
<reference evidence="6" key="1">
    <citation type="journal article" date="2020" name="mSystems">
        <title>Genome- and Community-Level Interaction Insights into Carbon Utilization and Element Cycling Functions of Hydrothermarchaeota in Hydrothermal Sediment.</title>
        <authorList>
            <person name="Zhou Z."/>
            <person name="Liu Y."/>
            <person name="Xu W."/>
            <person name="Pan J."/>
            <person name="Luo Z.H."/>
            <person name="Li M."/>
        </authorList>
    </citation>
    <scope>NUCLEOTIDE SEQUENCE [LARGE SCALE GENOMIC DNA]</scope>
    <source>
        <strain evidence="6">SpSt-757</strain>
    </source>
</reference>
<dbReference type="SMART" id="SM00926">
    <property type="entry name" value="Molybdop_Fe4S4"/>
    <property type="match status" value="1"/>
</dbReference>
<dbReference type="AlphaFoldDB" id="A0A7V3N410"/>